<dbReference type="OrthoDB" id="2014231at2759"/>
<comment type="pathway">
    <text evidence="2">Protein modification; protein ubiquitination.</text>
</comment>
<comment type="caution">
    <text evidence="6">The sequence shown here is derived from an EMBL/GenBank/DDBJ whole genome shotgun (WGS) entry which is preliminary data.</text>
</comment>
<evidence type="ECO:0000313" key="6">
    <source>
        <dbReference type="EMBL" id="OVA18219.1"/>
    </source>
</evidence>
<feature type="compositionally biased region" description="Basic and acidic residues" evidence="4">
    <location>
        <begin position="1"/>
        <end position="12"/>
    </location>
</feature>
<evidence type="ECO:0000256" key="2">
    <source>
        <dbReference type="ARBA" id="ARBA00004906"/>
    </source>
</evidence>
<feature type="domain" description="At3g05675-like ankyrin-like" evidence="5">
    <location>
        <begin position="268"/>
        <end position="503"/>
    </location>
</feature>
<feature type="compositionally biased region" description="Pro residues" evidence="4">
    <location>
        <begin position="53"/>
        <end position="63"/>
    </location>
</feature>
<dbReference type="InterPro" id="IPR038920">
    <property type="entry name" value="At3g05675-like"/>
</dbReference>
<dbReference type="InterPro" id="IPR011333">
    <property type="entry name" value="SKP1/BTB/POZ_sf"/>
</dbReference>
<proteinExistence type="predicted"/>
<feature type="region of interest" description="Disordered" evidence="4">
    <location>
        <begin position="1"/>
        <end position="76"/>
    </location>
</feature>
<accession>A0A200R673</accession>
<dbReference type="Gene3D" id="3.30.710.10">
    <property type="entry name" value="Potassium Channel Kv1.1, Chain A"/>
    <property type="match status" value="1"/>
</dbReference>
<dbReference type="InterPro" id="IPR058039">
    <property type="entry name" value="At3g05675-like_ankyrin"/>
</dbReference>
<comment type="function">
    <text evidence="1">May act as a substrate-specific adapter of an E3 ubiquitin-protein ligase complex (CUL3-RBX1-BTB) which mediates the ubiquitination and subsequent proteasomal degradation of target proteins.</text>
</comment>
<dbReference type="STRING" id="56857.A0A200R673"/>
<evidence type="ECO:0000256" key="4">
    <source>
        <dbReference type="SAM" id="MobiDB-lite"/>
    </source>
</evidence>
<gene>
    <name evidence="6" type="ORF">BVC80_1835g649</name>
</gene>
<dbReference type="PANTHER" id="PTHR31060">
    <property type="entry name" value="OSJNBA0011J08.25 PROTEIN-RELATED"/>
    <property type="match status" value="1"/>
</dbReference>
<name>A0A200R673_MACCD</name>
<reference evidence="6 7" key="1">
    <citation type="journal article" date="2017" name="Mol. Plant">
        <title>The Genome of Medicinal Plant Macleaya cordata Provides New Insights into Benzylisoquinoline Alkaloids Metabolism.</title>
        <authorList>
            <person name="Liu X."/>
            <person name="Liu Y."/>
            <person name="Huang P."/>
            <person name="Ma Y."/>
            <person name="Qing Z."/>
            <person name="Tang Q."/>
            <person name="Cao H."/>
            <person name="Cheng P."/>
            <person name="Zheng Y."/>
            <person name="Yuan Z."/>
            <person name="Zhou Y."/>
            <person name="Liu J."/>
            <person name="Tang Z."/>
            <person name="Zhuo Y."/>
            <person name="Zhang Y."/>
            <person name="Yu L."/>
            <person name="Huang J."/>
            <person name="Yang P."/>
            <person name="Peng Q."/>
            <person name="Zhang J."/>
            <person name="Jiang W."/>
            <person name="Zhang Z."/>
            <person name="Lin K."/>
            <person name="Ro D.K."/>
            <person name="Chen X."/>
            <person name="Xiong X."/>
            <person name="Shang Y."/>
            <person name="Huang S."/>
            <person name="Zeng J."/>
        </authorList>
    </citation>
    <scope>NUCLEOTIDE SEQUENCE [LARGE SCALE GENOMIC DNA]</scope>
    <source>
        <strain evidence="7">cv. BLH2017</strain>
        <tissue evidence="6">Root</tissue>
    </source>
</reference>
<dbReference type="Proteomes" id="UP000195402">
    <property type="component" value="Unassembled WGS sequence"/>
</dbReference>
<dbReference type="AlphaFoldDB" id="A0A200R673"/>
<dbReference type="InParanoid" id="A0A200R673"/>
<evidence type="ECO:0000259" key="5">
    <source>
        <dbReference type="Pfam" id="PF25553"/>
    </source>
</evidence>
<dbReference type="CDD" id="cd18186">
    <property type="entry name" value="BTB_POZ_ZBTB_KLHL-like"/>
    <property type="match status" value="1"/>
</dbReference>
<protein>
    <submittedName>
        <fullName evidence="6">BTB/POZ</fullName>
    </submittedName>
</protein>
<dbReference type="GO" id="GO:0016567">
    <property type="term" value="P:protein ubiquitination"/>
    <property type="evidence" value="ECO:0007669"/>
    <property type="project" value="UniProtKB-UniPathway"/>
</dbReference>
<feature type="compositionally biased region" description="Low complexity" evidence="4">
    <location>
        <begin position="36"/>
        <end position="52"/>
    </location>
</feature>
<sequence length="522" mass="58939">MAADRNNQRSREVSAMIKQGFIADQSLTSSPSGKVPMASPSSSPSRNSSPSNNPSPLPLPPATSPRQVPSNPSPILSQMMPALKQQRESTQLADRQREIPERIRVTLSEAPFQDPNWGGPRDVQLVVVSRDGSLRVPMHVHWRVLASRSEFFADKMKSGKRMMHSVEISDCDDVEMYVETVVLMYCDNLKKKLMGEDVERVLRLLKVSSDIKFNMGIMSCLEYLEAIPWTEVEEDKVVYVLGQLQPHDSVTEVLQRLSSGPSTSAGANDILLQVMDGVLQAKDDKARREMKSLVSRLLIEEPASDQDNKTDVSEEILNNLCQKSLSALITSSQSLASMDASRRNEGAFTSKIAREADNLLWVVDILIHKDMGDKFAKLWANQKELASLHPNIPQAHRYELSRVTAELCTAIARGLILVSRDTRYSLLYTWLEALYADFGWMRRYRINFDRKLVEEGLGQTILTLSLAQQQVIFLDWFNHFVNKGDDCPNLQRAFEVWWRRTFVTHNAAEQDSSNLQLTLSTT</sequence>
<dbReference type="OMA" id="NMQITIC"/>
<evidence type="ECO:0000256" key="1">
    <source>
        <dbReference type="ARBA" id="ARBA00002668"/>
    </source>
</evidence>
<dbReference type="UniPathway" id="UPA00143"/>
<dbReference type="EMBL" id="MVGT01000437">
    <property type="protein sequence ID" value="OVA18219.1"/>
    <property type="molecule type" value="Genomic_DNA"/>
</dbReference>
<dbReference type="Pfam" id="PF25553">
    <property type="entry name" value="BTB-POZ_ANK-like"/>
    <property type="match status" value="1"/>
</dbReference>
<organism evidence="6 7">
    <name type="scientific">Macleaya cordata</name>
    <name type="common">Five-seeded plume-poppy</name>
    <name type="synonym">Bocconia cordata</name>
    <dbReference type="NCBI Taxonomy" id="56857"/>
    <lineage>
        <taxon>Eukaryota</taxon>
        <taxon>Viridiplantae</taxon>
        <taxon>Streptophyta</taxon>
        <taxon>Embryophyta</taxon>
        <taxon>Tracheophyta</taxon>
        <taxon>Spermatophyta</taxon>
        <taxon>Magnoliopsida</taxon>
        <taxon>Ranunculales</taxon>
        <taxon>Papaveraceae</taxon>
        <taxon>Papaveroideae</taxon>
        <taxon>Macleaya</taxon>
    </lineage>
</organism>
<evidence type="ECO:0000256" key="3">
    <source>
        <dbReference type="ARBA" id="ARBA00022786"/>
    </source>
</evidence>
<keyword evidence="7" id="KW-1185">Reference proteome</keyword>
<feature type="compositionally biased region" description="Polar residues" evidence="4">
    <location>
        <begin position="67"/>
        <end position="76"/>
    </location>
</feature>
<keyword evidence="3" id="KW-0833">Ubl conjugation pathway</keyword>
<evidence type="ECO:0000313" key="7">
    <source>
        <dbReference type="Proteomes" id="UP000195402"/>
    </source>
</evidence>
<dbReference type="FunCoup" id="A0A200R673">
    <property type="interactions" value="388"/>
</dbReference>
<dbReference type="PANTHER" id="PTHR31060:SF32">
    <property type="entry name" value="BTB_POZ DOMAIN PLANT PROTEIN"/>
    <property type="match status" value="1"/>
</dbReference>